<comment type="caution">
    <text evidence="1">The sequence shown here is derived from an EMBL/GenBank/DDBJ whole genome shotgun (WGS) entry which is preliminary data.</text>
</comment>
<keyword evidence="2" id="KW-1185">Reference proteome</keyword>
<proteinExistence type="predicted"/>
<gene>
    <name evidence="1" type="ORF">E2C01_025858</name>
</gene>
<protein>
    <submittedName>
        <fullName evidence="1">Uncharacterized protein</fullName>
    </submittedName>
</protein>
<evidence type="ECO:0000313" key="2">
    <source>
        <dbReference type="Proteomes" id="UP000324222"/>
    </source>
</evidence>
<reference evidence="1 2" key="1">
    <citation type="submission" date="2019-05" db="EMBL/GenBank/DDBJ databases">
        <title>Another draft genome of Portunus trituberculatus and its Hox gene families provides insights of decapod evolution.</title>
        <authorList>
            <person name="Jeong J.-H."/>
            <person name="Song I."/>
            <person name="Kim S."/>
            <person name="Choi T."/>
            <person name="Kim D."/>
            <person name="Ryu S."/>
            <person name="Kim W."/>
        </authorList>
    </citation>
    <scope>NUCLEOTIDE SEQUENCE [LARGE SCALE GENOMIC DNA]</scope>
    <source>
        <tissue evidence="1">Muscle</tissue>
    </source>
</reference>
<accession>A0A5B7EH99</accession>
<dbReference type="EMBL" id="VSRR010002648">
    <property type="protein sequence ID" value="MPC32546.1"/>
    <property type="molecule type" value="Genomic_DNA"/>
</dbReference>
<name>A0A5B7EH99_PORTR</name>
<dbReference type="AlphaFoldDB" id="A0A5B7EH99"/>
<evidence type="ECO:0000313" key="1">
    <source>
        <dbReference type="EMBL" id="MPC32546.1"/>
    </source>
</evidence>
<dbReference type="Proteomes" id="UP000324222">
    <property type="component" value="Unassembled WGS sequence"/>
</dbReference>
<organism evidence="1 2">
    <name type="scientific">Portunus trituberculatus</name>
    <name type="common">Swimming crab</name>
    <name type="synonym">Neptunus trituberculatus</name>
    <dbReference type="NCBI Taxonomy" id="210409"/>
    <lineage>
        <taxon>Eukaryota</taxon>
        <taxon>Metazoa</taxon>
        <taxon>Ecdysozoa</taxon>
        <taxon>Arthropoda</taxon>
        <taxon>Crustacea</taxon>
        <taxon>Multicrustacea</taxon>
        <taxon>Malacostraca</taxon>
        <taxon>Eumalacostraca</taxon>
        <taxon>Eucarida</taxon>
        <taxon>Decapoda</taxon>
        <taxon>Pleocyemata</taxon>
        <taxon>Brachyura</taxon>
        <taxon>Eubrachyura</taxon>
        <taxon>Portunoidea</taxon>
        <taxon>Portunidae</taxon>
        <taxon>Portuninae</taxon>
        <taxon>Portunus</taxon>
    </lineage>
</organism>
<sequence length="158" mass="17002">MHVPCFLMKGLTRDNSIKWNPLGTTMFQSRAANQVQNVFLCWGIQGSAFKEDSRNLPISCGNRSTGFNCFSNSASVSAKLQRQEPSAALLSCMVFVLSGVRRGLAISSCHGTSNTGTKSTPTSNKGYSFPCQARVKATPTCVLVRPGGTKLSLASFKR</sequence>